<protein>
    <submittedName>
        <fullName evidence="6">Calmodulin</fullName>
    </submittedName>
</protein>
<name>A0A068RGZ2_9FUNG</name>
<dbReference type="PROSITE" id="PS00018">
    <property type="entry name" value="EF_HAND_1"/>
    <property type="match status" value="4"/>
</dbReference>
<dbReference type="SMART" id="SM00027">
    <property type="entry name" value="EH"/>
    <property type="match status" value="1"/>
</dbReference>
<dbReference type="InterPro" id="IPR011992">
    <property type="entry name" value="EF-hand-dom_pair"/>
</dbReference>
<evidence type="ECO:0000259" key="5">
    <source>
        <dbReference type="PROSITE" id="PS50222"/>
    </source>
</evidence>
<reference evidence="6" key="1">
    <citation type="submission" date="2013-08" db="EMBL/GenBank/DDBJ databases">
        <title>Gene expansion shapes genome architecture in the human pathogen Lichtheimia corymbifera: an evolutionary genomics analysis in the ancient terrestrial Mucorales (Mucoromycotina).</title>
        <authorList>
            <person name="Schwartze V.U."/>
            <person name="Winter S."/>
            <person name="Shelest E."/>
            <person name="Marcet-Houben M."/>
            <person name="Horn F."/>
            <person name="Wehner S."/>
            <person name="Hoffmann K."/>
            <person name="Riege K."/>
            <person name="Sammeth M."/>
            <person name="Nowrousian M."/>
            <person name="Valiante V."/>
            <person name="Linde J."/>
            <person name="Jacobsen I.D."/>
            <person name="Marz M."/>
            <person name="Brakhage A.A."/>
            <person name="Gabaldon T."/>
            <person name="Bocker S."/>
            <person name="Voigt K."/>
        </authorList>
    </citation>
    <scope>NUCLEOTIDE SEQUENCE [LARGE SCALE GENOMIC DNA]</scope>
    <source>
        <strain evidence="6">FSU 9682</strain>
    </source>
</reference>
<feature type="domain" description="EF-hand" evidence="5">
    <location>
        <begin position="141"/>
        <end position="173"/>
    </location>
</feature>
<feature type="region of interest" description="Disordered" evidence="4">
    <location>
        <begin position="75"/>
        <end position="104"/>
    </location>
</feature>
<organism evidence="6 7">
    <name type="scientific">Lichtheimia corymbifera JMRC:FSU:9682</name>
    <dbReference type="NCBI Taxonomy" id="1263082"/>
    <lineage>
        <taxon>Eukaryota</taxon>
        <taxon>Fungi</taxon>
        <taxon>Fungi incertae sedis</taxon>
        <taxon>Mucoromycota</taxon>
        <taxon>Mucoromycotina</taxon>
        <taxon>Mucoromycetes</taxon>
        <taxon>Mucorales</taxon>
        <taxon>Lichtheimiaceae</taxon>
        <taxon>Lichtheimia</taxon>
    </lineage>
</organism>
<feature type="domain" description="EF-hand" evidence="5">
    <location>
        <begin position="105"/>
        <end position="140"/>
    </location>
</feature>
<feature type="domain" description="EF-hand" evidence="5">
    <location>
        <begin position="45"/>
        <end position="80"/>
    </location>
</feature>
<evidence type="ECO:0000256" key="1">
    <source>
        <dbReference type="ARBA" id="ARBA00022723"/>
    </source>
</evidence>
<dbReference type="InterPro" id="IPR050230">
    <property type="entry name" value="CALM/Myosin/TropC-like"/>
</dbReference>
<keyword evidence="7" id="KW-1185">Reference proteome</keyword>
<dbReference type="PROSITE" id="PS50222">
    <property type="entry name" value="EF_HAND_2"/>
    <property type="match status" value="4"/>
</dbReference>
<dbReference type="Gene3D" id="1.10.238.10">
    <property type="entry name" value="EF-hand"/>
    <property type="match status" value="2"/>
</dbReference>
<dbReference type="STRING" id="1263082.A0A068RGZ2"/>
<feature type="compositionally biased region" description="Low complexity" evidence="4">
    <location>
        <begin position="86"/>
        <end position="101"/>
    </location>
</feature>
<dbReference type="SUPFAM" id="SSF47473">
    <property type="entry name" value="EF-hand"/>
    <property type="match status" value="1"/>
</dbReference>
<proteinExistence type="predicted"/>
<evidence type="ECO:0000313" key="6">
    <source>
        <dbReference type="EMBL" id="CDH48975.1"/>
    </source>
</evidence>
<comment type="caution">
    <text evidence="6">The sequence shown here is derived from an EMBL/GenBank/DDBJ whole genome shotgun (WGS) entry which is preliminary data.</text>
</comment>
<dbReference type="AlphaFoldDB" id="A0A068RGZ2"/>
<evidence type="ECO:0000256" key="4">
    <source>
        <dbReference type="SAM" id="MobiDB-lite"/>
    </source>
</evidence>
<dbReference type="PANTHER" id="PTHR23048:SF0">
    <property type="entry name" value="CALMODULIN LIKE 3"/>
    <property type="match status" value="1"/>
</dbReference>
<dbReference type="FunFam" id="1.10.238.10:FF:000181">
    <property type="entry name" value="CALML5 isoform 1"/>
    <property type="match status" value="1"/>
</dbReference>
<evidence type="ECO:0000256" key="2">
    <source>
        <dbReference type="ARBA" id="ARBA00022737"/>
    </source>
</evidence>
<dbReference type="SMART" id="SM00054">
    <property type="entry name" value="EFh"/>
    <property type="match status" value="4"/>
</dbReference>
<sequence length="173" mass="19957">MNNNNLNAEERESLKQAFSLYDRDGDGTIAANEFADILKSLNVGANDKDISEIIQSVDRNKDGRVDFEEFVHAMTRHLGEDKKSRQQQPPQRSQSYPPSKRCSFHEDDELEQCFKAFDKNGDGYISIQELKEVMTRLGENLNEHELKEMMEEADTNHDGQIDYKEFKKLIPPS</sequence>
<dbReference type="InterPro" id="IPR018247">
    <property type="entry name" value="EF_Hand_1_Ca_BS"/>
</dbReference>
<dbReference type="EMBL" id="CBTN010000002">
    <property type="protein sequence ID" value="CDH48975.1"/>
    <property type="molecule type" value="Genomic_DNA"/>
</dbReference>
<accession>A0A068RGZ2</accession>
<dbReference type="GO" id="GO:0016460">
    <property type="term" value="C:myosin II complex"/>
    <property type="evidence" value="ECO:0007669"/>
    <property type="project" value="TreeGrafter"/>
</dbReference>
<dbReference type="PANTHER" id="PTHR23048">
    <property type="entry name" value="MYOSIN LIGHT CHAIN 1, 3"/>
    <property type="match status" value="1"/>
</dbReference>
<dbReference type="InterPro" id="IPR002048">
    <property type="entry name" value="EF_hand_dom"/>
</dbReference>
<keyword evidence="1" id="KW-0479">Metal-binding</keyword>
<feature type="compositionally biased region" description="Basic and acidic residues" evidence="4">
    <location>
        <begin position="75"/>
        <end position="84"/>
    </location>
</feature>
<evidence type="ECO:0000256" key="3">
    <source>
        <dbReference type="ARBA" id="ARBA00022837"/>
    </source>
</evidence>
<evidence type="ECO:0000313" key="7">
    <source>
        <dbReference type="Proteomes" id="UP000027586"/>
    </source>
</evidence>
<dbReference type="Proteomes" id="UP000027586">
    <property type="component" value="Unassembled WGS sequence"/>
</dbReference>
<dbReference type="OrthoDB" id="26525at2759"/>
<feature type="domain" description="EF-hand" evidence="5">
    <location>
        <begin position="9"/>
        <end position="44"/>
    </location>
</feature>
<dbReference type="FunFam" id="1.10.238.10:FF:000178">
    <property type="entry name" value="Calmodulin-2 A"/>
    <property type="match status" value="1"/>
</dbReference>
<dbReference type="InterPro" id="IPR000261">
    <property type="entry name" value="EH_dom"/>
</dbReference>
<dbReference type="VEuPathDB" id="FungiDB:LCOR_00738.1"/>
<gene>
    <name evidence="6" type="ORF">LCOR_00738.1</name>
</gene>
<dbReference type="GO" id="GO:0005509">
    <property type="term" value="F:calcium ion binding"/>
    <property type="evidence" value="ECO:0007669"/>
    <property type="project" value="InterPro"/>
</dbReference>
<keyword evidence="2" id="KW-0677">Repeat</keyword>
<dbReference type="Pfam" id="PF13499">
    <property type="entry name" value="EF-hand_7"/>
    <property type="match status" value="2"/>
</dbReference>
<dbReference type="CDD" id="cd00051">
    <property type="entry name" value="EFh"/>
    <property type="match status" value="2"/>
</dbReference>
<keyword evidence="3" id="KW-0106">Calcium</keyword>